<name>A0A813BSX2_9DINO</name>
<keyword evidence="3" id="KW-1185">Reference proteome</keyword>
<reference evidence="2" key="1">
    <citation type="submission" date="2021-02" db="EMBL/GenBank/DDBJ databases">
        <authorList>
            <person name="Dougan E. K."/>
            <person name="Rhodes N."/>
            <person name="Thang M."/>
            <person name="Chan C."/>
        </authorList>
    </citation>
    <scope>NUCLEOTIDE SEQUENCE</scope>
</reference>
<evidence type="ECO:0000313" key="3">
    <source>
        <dbReference type="Proteomes" id="UP000601435"/>
    </source>
</evidence>
<accession>A0A813BSX2</accession>
<feature type="region of interest" description="Disordered" evidence="1">
    <location>
        <begin position="1"/>
        <end position="24"/>
    </location>
</feature>
<dbReference type="EMBL" id="CAJNJA010078302">
    <property type="protein sequence ID" value="CAE7922102.1"/>
    <property type="molecule type" value="Genomic_DNA"/>
</dbReference>
<protein>
    <submittedName>
        <fullName evidence="2">Uncharacterized protein</fullName>
    </submittedName>
</protein>
<organism evidence="2 3">
    <name type="scientific">Symbiodinium necroappetens</name>
    <dbReference type="NCBI Taxonomy" id="1628268"/>
    <lineage>
        <taxon>Eukaryota</taxon>
        <taxon>Sar</taxon>
        <taxon>Alveolata</taxon>
        <taxon>Dinophyceae</taxon>
        <taxon>Suessiales</taxon>
        <taxon>Symbiodiniaceae</taxon>
        <taxon>Symbiodinium</taxon>
    </lineage>
</organism>
<dbReference type="Proteomes" id="UP000601435">
    <property type="component" value="Unassembled WGS sequence"/>
</dbReference>
<comment type="caution">
    <text evidence="2">The sequence shown here is derived from an EMBL/GenBank/DDBJ whole genome shotgun (WGS) entry which is preliminary data.</text>
</comment>
<proteinExistence type="predicted"/>
<evidence type="ECO:0000256" key="1">
    <source>
        <dbReference type="SAM" id="MobiDB-lite"/>
    </source>
</evidence>
<feature type="non-terminal residue" evidence="2">
    <location>
        <position position="1"/>
    </location>
</feature>
<evidence type="ECO:0000313" key="2">
    <source>
        <dbReference type="EMBL" id="CAE7922102.1"/>
    </source>
</evidence>
<sequence length="355" mass="39749">SDEQNVENLAESDEQNVENLAESDEQNVENLGVFSDEELLETLARSLYQAKSFSMEAMEEVTSLMTPVHARTSRSFSKIKGKDSAVVHLGMFSHGAMSGVMNQTWRKGPHGQLMTGEIRPTWHEVVAFDPKSWHATMRWTGRRVALAAYTTRLVTKAQPETLEDLRTFGFPLPKKPSSMSGFFHLSEEPPQDEVKLEDHEKEEILAVLNEYKEVIHEDPEERKGGFNQVVELGSPGDSQLRMNLERGGAVVTSVSFKEGCDLSTQAGTERTIRFLGELKPQWLVLPERLSPLDAKRCGSTMGVNVWNDSLKSESFGGATKITMEVRQCDVEPSGLDVMVTQAEKEILETMEKKEL</sequence>
<feature type="non-terminal residue" evidence="2">
    <location>
        <position position="355"/>
    </location>
</feature>
<gene>
    <name evidence="2" type="ORF">SNEC2469_LOCUS31829</name>
</gene>
<dbReference type="AlphaFoldDB" id="A0A813BSX2"/>